<accession>A0ABP9AQW0</accession>
<proteinExistence type="predicted"/>
<reference evidence="3" key="1">
    <citation type="journal article" date="2019" name="Int. J. Syst. Evol. Microbiol.">
        <title>The Global Catalogue of Microorganisms (GCM) 10K type strain sequencing project: providing services to taxonomists for standard genome sequencing and annotation.</title>
        <authorList>
            <consortium name="The Broad Institute Genomics Platform"/>
            <consortium name="The Broad Institute Genome Sequencing Center for Infectious Disease"/>
            <person name="Wu L."/>
            <person name="Ma J."/>
        </authorList>
    </citation>
    <scope>NUCLEOTIDE SEQUENCE [LARGE SCALE GENOMIC DNA]</scope>
    <source>
        <strain evidence="3">JCM 18324</strain>
    </source>
</reference>
<evidence type="ECO:0008006" key="4">
    <source>
        <dbReference type="Google" id="ProtNLM"/>
    </source>
</evidence>
<comment type="caution">
    <text evidence="2">The sequence shown here is derived from an EMBL/GenBank/DDBJ whole genome shotgun (WGS) entry which is preliminary data.</text>
</comment>
<name>A0ABP9AQW0_9ACTN</name>
<evidence type="ECO:0000313" key="2">
    <source>
        <dbReference type="EMBL" id="GAA4784968.1"/>
    </source>
</evidence>
<evidence type="ECO:0000256" key="1">
    <source>
        <dbReference type="SAM" id="MobiDB-lite"/>
    </source>
</evidence>
<feature type="region of interest" description="Disordered" evidence="1">
    <location>
        <begin position="98"/>
        <end position="134"/>
    </location>
</feature>
<organism evidence="2 3">
    <name type="scientific">Streptomyces sanyensis</name>
    <dbReference type="NCBI Taxonomy" id="568869"/>
    <lineage>
        <taxon>Bacteria</taxon>
        <taxon>Bacillati</taxon>
        <taxon>Actinomycetota</taxon>
        <taxon>Actinomycetes</taxon>
        <taxon>Kitasatosporales</taxon>
        <taxon>Streptomycetaceae</taxon>
        <taxon>Streptomyces</taxon>
    </lineage>
</organism>
<protein>
    <recommendedName>
        <fullName evidence="4">Transposase</fullName>
    </recommendedName>
</protein>
<dbReference type="Proteomes" id="UP001501147">
    <property type="component" value="Unassembled WGS sequence"/>
</dbReference>
<dbReference type="EMBL" id="BAABJV010000010">
    <property type="protein sequence ID" value="GAA4784968.1"/>
    <property type="molecule type" value="Genomic_DNA"/>
</dbReference>
<sequence length="134" mass="15123">MGVAHAPREVLGSCPFVSAAWWSVWGGLAYKLRPALAARTVHRLDRADRGDRRPLGMPPGNRLVLRTSYYVYVEHEWQNRNRVSWVFQLGAVRNLWKSRRSPDRPRTAQPHPEGGPGITGPPSVMSCRAGSRQR</sequence>
<keyword evidence="3" id="KW-1185">Reference proteome</keyword>
<gene>
    <name evidence="2" type="ORF">GCM10023329_39370</name>
</gene>
<evidence type="ECO:0000313" key="3">
    <source>
        <dbReference type="Proteomes" id="UP001501147"/>
    </source>
</evidence>